<evidence type="ECO:0000313" key="2">
    <source>
        <dbReference type="Proteomes" id="UP000245802"/>
    </source>
</evidence>
<dbReference type="KEGG" id="gog:C1280_01320"/>
<proteinExistence type="predicted"/>
<sequence>MMWEVRQLEFRPVELDFRSAGLGSHASTALYADGHHLINALDLVIPADPVQVQVCGQCGQVGCVSGGWVSPRRFGDALVLVPCFREMANELDSSSRTSAQGAVFEYGPPECIQSNGPALFRDESLRVLGSQVPAFRDVTRWPVLSARELVRLIQWYAPTRVLGEFPAPPRVRSEFVVAVAPGEKDETLTRLDGLLSRAFASEAPAEAASGQPVSFFLDMPRFPDWSPLVLDGTIPRLVFPALQQLD</sequence>
<reference evidence="1 2" key="1">
    <citation type="submission" date="2018-01" db="EMBL/GenBank/DDBJ databases">
        <title>G. obscuriglobus.</title>
        <authorList>
            <person name="Franke J."/>
            <person name="Blomberg W."/>
            <person name="Selmecki A."/>
        </authorList>
    </citation>
    <scope>NUCLEOTIDE SEQUENCE [LARGE SCALE GENOMIC DNA]</scope>
    <source>
        <strain evidence="1 2">DSM 5831</strain>
    </source>
</reference>
<keyword evidence="2" id="KW-1185">Reference proteome</keyword>
<dbReference type="EMBL" id="CP025958">
    <property type="protein sequence ID" value="AWM35798.1"/>
    <property type="molecule type" value="Genomic_DNA"/>
</dbReference>
<dbReference type="AlphaFoldDB" id="A0A2Z3GR68"/>
<name>A0A2Z3GR68_9BACT</name>
<protein>
    <submittedName>
        <fullName evidence="1">Uncharacterized protein</fullName>
    </submittedName>
</protein>
<accession>A0A2Z3GR68</accession>
<dbReference type="Proteomes" id="UP000245802">
    <property type="component" value="Chromosome"/>
</dbReference>
<organism evidence="1 2">
    <name type="scientific">Gemmata obscuriglobus</name>
    <dbReference type="NCBI Taxonomy" id="114"/>
    <lineage>
        <taxon>Bacteria</taxon>
        <taxon>Pseudomonadati</taxon>
        <taxon>Planctomycetota</taxon>
        <taxon>Planctomycetia</taxon>
        <taxon>Gemmatales</taxon>
        <taxon>Gemmataceae</taxon>
        <taxon>Gemmata</taxon>
    </lineage>
</organism>
<gene>
    <name evidence="1" type="ORF">C1280_01320</name>
</gene>
<evidence type="ECO:0000313" key="1">
    <source>
        <dbReference type="EMBL" id="AWM35798.1"/>
    </source>
</evidence>